<accession>A0A4R6FSQ4</accession>
<dbReference type="InterPro" id="IPR036641">
    <property type="entry name" value="HPT_dom_sf"/>
</dbReference>
<evidence type="ECO:0000256" key="6">
    <source>
        <dbReference type="ARBA" id="ARBA00022840"/>
    </source>
</evidence>
<sequence>MTFHSPVILIAEHEDAEWAEISRILTELTITPVRARNGAAAVGVVSRAWRENRTPALMLIDLDLPMLDALGVTRCIRTLGVSEQDMPIIALGRDGDDAEVAACVEAGMQWHLSRPLRAKALVSLIDRWTGAGAIAQDEPAQDLRRDIDPAVLPLVPAFVRRCEACRECAETLLATTPELPDAGVERLCTLMHQLAGSSALFDAVRLGDAARDVERALRAMTDDIDPTDPAQLRALIAEFLAILDEVRRDSGFWTSPAA</sequence>
<dbReference type="PANTHER" id="PTHR45339:SF1">
    <property type="entry name" value="HYBRID SIGNAL TRANSDUCTION HISTIDINE KINASE J"/>
    <property type="match status" value="1"/>
</dbReference>
<protein>
    <submittedName>
        <fullName evidence="12">Hpt domain-containing protein</fullName>
    </submittedName>
</protein>
<keyword evidence="7" id="KW-1133">Transmembrane helix</keyword>
<dbReference type="GO" id="GO:0004672">
    <property type="term" value="F:protein kinase activity"/>
    <property type="evidence" value="ECO:0007669"/>
    <property type="project" value="UniProtKB-ARBA"/>
</dbReference>
<evidence type="ECO:0000256" key="7">
    <source>
        <dbReference type="ARBA" id="ARBA00022989"/>
    </source>
</evidence>
<dbReference type="RefSeq" id="WP_162848791.1">
    <property type="nucleotide sequence ID" value="NZ_BMLU01000003.1"/>
</dbReference>
<evidence type="ECO:0000256" key="9">
    <source>
        <dbReference type="ARBA" id="ARBA00023136"/>
    </source>
</evidence>
<dbReference type="SMART" id="SM00448">
    <property type="entry name" value="REC"/>
    <property type="match status" value="1"/>
</dbReference>
<dbReference type="EMBL" id="SNWD01000003">
    <property type="protein sequence ID" value="TDN84647.1"/>
    <property type="molecule type" value="Genomic_DNA"/>
</dbReference>
<keyword evidence="2" id="KW-1003">Cell membrane</keyword>
<evidence type="ECO:0000256" key="5">
    <source>
        <dbReference type="ARBA" id="ARBA00022741"/>
    </source>
</evidence>
<dbReference type="GO" id="GO:0005886">
    <property type="term" value="C:plasma membrane"/>
    <property type="evidence" value="ECO:0007669"/>
    <property type="project" value="UniProtKB-SubCell"/>
</dbReference>
<dbReference type="SUPFAM" id="SSF52172">
    <property type="entry name" value="CheY-like"/>
    <property type="match status" value="1"/>
</dbReference>
<dbReference type="SUPFAM" id="SSF47226">
    <property type="entry name" value="Histidine-containing phosphotransfer domain, HPT domain"/>
    <property type="match status" value="1"/>
</dbReference>
<feature type="modified residue" description="4-aspartylphosphate" evidence="10">
    <location>
        <position position="61"/>
    </location>
</feature>
<evidence type="ECO:0000256" key="3">
    <source>
        <dbReference type="ARBA" id="ARBA00022553"/>
    </source>
</evidence>
<dbReference type="Pfam" id="PF00072">
    <property type="entry name" value="Response_reg"/>
    <property type="match status" value="1"/>
</dbReference>
<evidence type="ECO:0000259" key="11">
    <source>
        <dbReference type="PROSITE" id="PS50110"/>
    </source>
</evidence>
<dbReference type="Pfam" id="PF01627">
    <property type="entry name" value="Hpt"/>
    <property type="match status" value="1"/>
</dbReference>
<dbReference type="InterPro" id="IPR011006">
    <property type="entry name" value="CheY-like_superfamily"/>
</dbReference>
<keyword evidence="6" id="KW-0067">ATP-binding</keyword>
<keyword evidence="8" id="KW-0902">Two-component regulatory system</keyword>
<dbReference type="Gene3D" id="3.40.50.2300">
    <property type="match status" value="1"/>
</dbReference>
<dbReference type="GO" id="GO:0005524">
    <property type="term" value="F:ATP binding"/>
    <property type="evidence" value="ECO:0007669"/>
    <property type="project" value="UniProtKB-KW"/>
</dbReference>
<evidence type="ECO:0000313" key="13">
    <source>
        <dbReference type="Proteomes" id="UP000295493"/>
    </source>
</evidence>
<proteinExistence type="predicted"/>
<comment type="caution">
    <text evidence="12">The sequence shown here is derived from an EMBL/GenBank/DDBJ whole genome shotgun (WGS) entry which is preliminary data.</text>
</comment>
<feature type="domain" description="Response regulatory" evidence="11">
    <location>
        <begin position="7"/>
        <end position="129"/>
    </location>
</feature>
<comment type="subcellular location">
    <subcellularLocation>
        <location evidence="1">Cell membrane</location>
        <topology evidence="1">Multi-pass membrane protein</topology>
    </subcellularLocation>
</comment>
<dbReference type="Gene3D" id="1.20.120.160">
    <property type="entry name" value="HPT domain"/>
    <property type="match status" value="1"/>
</dbReference>
<dbReference type="InterPro" id="IPR008207">
    <property type="entry name" value="Sig_transdc_His_kin_Hpt_dom"/>
</dbReference>
<dbReference type="InterPro" id="IPR001789">
    <property type="entry name" value="Sig_transdc_resp-reg_receiver"/>
</dbReference>
<dbReference type="AlphaFoldDB" id="A0A4R6FSQ4"/>
<evidence type="ECO:0000256" key="8">
    <source>
        <dbReference type="ARBA" id="ARBA00023012"/>
    </source>
</evidence>
<organism evidence="12 13">
    <name type="scientific">Stakelama pacifica</name>
    <dbReference type="NCBI Taxonomy" id="517720"/>
    <lineage>
        <taxon>Bacteria</taxon>
        <taxon>Pseudomonadati</taxon>
        <taxon>Pseudomonadota</taxon>
        <taxon>Alphaproteobacteria</taxon>
        <taxon>Sphingomonadales</taxon>
        <taxon>Sphingomonadaceae</taxon>
        <taxon>Stakelama</taxon>
    </lineage>
</organism>
<dbReference type="Proteomes" id="UP000295493">
    <property type="component" value="Unassembled WGS sequence"/>
</dbReference>
<gene>
    <name evidence="12" type="ORF">EV664_103294</name>
</gene>
<evidence type="ECO:0000256" key="4">
    <source>
        <dbReference type="ARBA" id="ARBA00022692"/>
    </source>
</evidence>
<dbReference type="PROSITE" id="PS50110">
    <property type="entry name" value="RESPONSE_REGULATORY"/>
    <property type="match status" value="1"/>
</dbReference>
<dbReference type="PANTHER" id="PTHR45339">
    <property type="entry name" value="HYBRID SIGNAL TRANSDUCTION HISTIDINE KINASE J"/>
    <property type="match status" value="1"/>
</dbReference>
<reference evidence="12 13" key="1">
    <citation type="submission" date="2019-03" db="EMBL/GenBank/DDBJ databases">
        <title>Genomic Encyclopedia of Type Strains, Phase IV (KMG-IV): sequencing the most valuable type-strain genomes for metagenomic binning, comparative biology and taxonomic classification.</title>
        <authorList>
            <person name="Goeker M."/>
        </authorList>
    </citation>
    <scope>NUCLEOTIDE SEQUENCE [LARGE SCALE GENOMIC DNA]</scope>
    <source>
        <strain evidence="12 13">DSM 25059</strain>
    </source>
</reference>
<evidence type="ECO:0000256" key="2">
    <source>
        <dbReference type="ARBA" id="ARBA00022475"/>
    </source>
</evidence>
<evidence type="ECO:0000256" key="1">
    <source>
        <dbReference type="ARBA" id="ARBA00004651"/>
    </source>
</evidence>
<evidence type="ECO:0000256" key="10">
    <source>
        <dbReference type="PROSITE-ProRule" id="PRU00169"/>
    </source>
</evidence>
<dbReference type="GO" id="GO:0000160">
    <property type="term" value="P:phosphorelay signal transduction system"/>
    <property type="evidence" value="ECO:0007669"/>
    <property type="project" value="UniProtKB-KW"/>
</dbReference>
<keyword evidence="9" id="KW-0472">Membrane</keyword>
<keyword evidence="5" id="KW-0547">Nucleotide-binding</keyword>
<keyword evidence="3 10" id="KW-0597">Phosphoprotein</keyword>
<keyword evidence="4" id="KW-0812">Transmembrane</keyword>
<keyword evidence="13" id="KW-1185">Reference proteome</keyword>
<name>A0A4R6FSQ4_9SPHN</name>
<evidence type="ECO:0000313" key="12">
    <source>
        <dbReference type="EMBL" id="TDN84647.1"/>
    </source>
</evidence>